<evidence type="ECO:0000256" key="8">
    <source>
        <dbReference type="ARBA" id="ARBA00067986"/>
    </source>
</evidence>
<gene>
    <name evidence="13" type="ORF">WMY93_001407</name>
</gene>
<feature type="compositionally biased region" description="Polar residues" evidence="9">
    <location>
        <begin position="1359"/>
        <end position="1368"/>
    </location>
</feature>
<dbReference type="Pfam" id="PF08742">
    <property type="entry name" value="C8"/>
    <property type="match status" value="2"/>
</dbReference>
<dbReference type="InterPro" id="IPR002919">
    <property type="entry name" value="TIL_dom"/>
</dbReference>
<dbReference type="Pfam" id="PF00094">
    <property type="entry name" value="VWD"/>
    <property type="match status" value="3"/>
</dbReference>
<keyword evidence="4" id="KW-1015">Disulfide bond</keyword>
<feature type="compositionally biased region" description="Low complexity" evidence="9">
    <location>
        <begin position="1283"/>
        <end position="1307"/>
    </location>
</feature>
<dbReference type="SUPFAM" id="SSF49899">
    <property type="entry name" value="Concanavalin A-like lectins/glucanases"/>
    <property type="match status" value="3"/>
</dbReference>
<dbReference type="GO" id="GO:0005615">
    <property type="term" value="C:extracellular space"/>
    <property type="evidence" value="ECO:0007669"/>
    <property type="project" value="TreeGrafter"/>
</dbReference>
<dbReference type="Gene3D" id="2.10.25.10">
    <property type="entry name" value="Laminin"/>
    <property type="match status" value="2"/>
</dbReference>
<dbReference type="PRINTS" id="PR00020">
    <property type="entry name" value="MAMDOMAIN"/>
</dbReference>
<feature type="compositionally biased region" description="Pro residues" evidence="9">
    <location>
        <begin position="1690"/>
        <end position="1700"/>
    </location>
</feature>
<keyword evidence="5" id="KW-0325">Glycoprotein</keyword>
<feature type="compositionally biased region" description="Polar residues" evidence="9">
    <location>
        <begin position="1424"/>
        <end position="1452"/>
    </location>
</feature>
<comment type="function">
    <text evidence="6">Binds in a species-specific manner to the zona pellucida of the egg. May be involved in gamete recognition and/or signaling.</text>
</comment>
<feature type="compositionally biased region" description="Low complexity" evidence="9">
    <location>
        <begin position="1236"/>
        <end position="1253"/>
    </location>
</feature>
<dbReference type="Pfam" id="PF12714">
    <property type="entry name" value="TILa"/>
    <property type="match status" value="2"/>
</dbReference>
<dbReference type="PANTHER" id="PTHR11339:SF374">
    <property type="entry name" value="ZONADHESIN"/>
    <property type="match status" value="1"/>
</dbReference>
<dbReference type="Gene3D" id="2.60.120.200">
    <property type="match status" value="3"/>
</dbReference>
<comment type="caution">
    <text evidence="13">The sequence shown here is derived from an EMBL/GenBank/DDBJ whole genome shotgun (WGS) entry which is preliminary data.</text>
</comment>
<dbReference type="Pfam" id="PF00629">
    <property type="entry name" value="MAM"/>
    <property type="match status" value="3"/>
</dbReference>
<feature type="compositionally biased region" description="Low complexity" evidence="9">
    <location>
        <begin position="1344"/>
        <end position="1358"/>
    </location>
</feature>
<keyword evidence="2" id="KW-1003">Cell membrane</keyword>
<evidence type="ECO:0000256" key="3">
    <source>
        <dbReference type="ARBA" id="ARBA00022737"/>
    </source>
</evidence>
<reference evidence="14" key="1">
    <citation type="submission" date="2024-04" db="EMBL/GenBank/DDBJ databases">
        <title>Salinicola lusitanus LLJ914,a marine bacterium isolated from the Okinawa Trough.</title>
        <authorList>
            <person name="Li J."/>
        </authorList>
    </citation>
    <scope>NUCLEOTIDE SEQUENCE [LARGE SCALE GENOMIC DNA]</scope>
</reference>
<keyword evidence="3" id="KW-0677">Repeat</keyword>
<evidence type="ECO:0000256" key="4">
    <source>
        <dbReference type="ARBA" id="ARBA00023157"/>
    </source>
</evidence>
<organism evidence="13 14">
    <name type="scientific">Mugilogobius chulae</name>
    <name type="common">yellowstripe goby</name>
    <dbReference type="NCBI Taxonomy" id="88201"/>
    <lineage>
        <taxon>Eukaryota</taxon>
        <taxon>Metazoa</taxon>
        <taxon>Chordata</taxon>
        <taxon>Craniata</taxon>
        <taxon>Vertebrata</taxon>
        <taxon>Euteleostomi</taxon>
        <taxon>Actinopterygii</taxon>
        <taxon>Neopterygii</taxon>
        <taxon>Teleostei</taxon>
        <taxon>Neoteleostei</taxon>
        <taxon>Acanthomorphata</taxon>
        <taxon>Gobiaria</taxon>
        <taxon>Gobiiformes</taxon>
        <taxon>Gobioidei</taxon>
        <taxon>Gobiidae</taxon>
        <taxon>Gobionellinae</taxon>
        <taxon>Mugilogobius</taxon>
    </lineage>
</organism>
<dbReference type="PANTHER" id="PTHR11339">
    <property type="entry name" value="EXTRACELLULAR MATRIX GLYCOPROTEIN RELATED"/>
    <property type="match status" value="1"/>
</dbReference>
<feature type="compositionally biased region" description="Polar residues" evidence="9">
    <location>
        <begin position="1571"/>
        <end position="1582"/>
    </location>
</feature>
<dbReference type="InterPro" id="IPR014853">
    <property type="entry name" value="VWF/SSPO/ZAN-like_Cys-rich_dom"/>
</dbReference>
<feature type="compositionally biased region" description="Low complexity" evidence="9">
    <location>
        <begin position="1203"/>
        <end position="1218"/>
    </location>
</feature>
<accession>A0AAW0QH40</accession>
<evidence type="ECO:0000256" key="5">
    <source>
        <dbReference type="ARBA" id="ARBA00023180"/>
    </source>
</evidence>
<dbReference type="InterPro" id="IPR001846">
    <property type="entry name" value="VWF_type-D"/>
</dbReference>
<feature type="compositionally biased region" description="Low complexity" evidence="9">
    <location>
        <begin position="1372"/>
        <end position="1387"/>
    </location>
</feature>
<evidence type="ECO:0000259" key="12">
    <source>
        <dbReference type="PROSITE" id="PS51233"/>
    </source>
</evidence>
<feature type="domain" description="VWFD" evidence="12">
    <location>
        <begin position="191"/>
        <end position="371"/>
    </location>
</feature>
<feature type="region of interest" description="Disordered" evidence="9">
    <location>
        <begin position="1424"/>
        <end position="1477"/>
    </location>
</feature>
<dbReference type="SMART" id="SM00216">
    <property type="entry name" value="VWD"/>
    <property type="match status" value="3"/>
</dbReference>
<feature type="compositionally biased region" description="Polar residues" evidence="9">
    <location>
        <begin position="1551"/>
        <end position="1564"/>
    </location>
</feature>
<dbReference type="SMART" id="SM00137">
    <property type="entry name" value="MAM"/>
    <property type="match status" value="2"/>
</dbReference>
<evidence type="ECO:0000256" key="1">
    <source>
        <dbReference type="ARBA" id="ARBA00004251"/>
    </source>
</evidence>
<dbReference type="GO" id="GO:0031012">
    <property type="term" value="C:extracellular matrix"/>
    <property type="evidence" value="ECO:0007669"/>
    <property type="project" value="TreeGrafter"/>
</dbReference>
<dbReference type="CDD" id="cd06263">
    <property type="entry name" value="MAM"/>
    <property type="match status" value="2"/>
</dbReference>
<evidence type="ECO:0000256" key="10">
    <source>
        <dbReference type="SAM" id="SignalP"/>
    </source>
</evidence>
<evidence type="ECO:0000313" key="14">
    <source>
        <dbReference type="Proteomes" id="UP001460270"/>
    </source>
</evidence>
<dbReference type="InterPro" id="IPR000998">
    <property type="entry name" value="MAM_dom"/>
</dbReference>
<proteinExistence type="predicted"/>
<dbReference type="GO" id="GO:0005886">
    <property type="term" value="C:plasma membrane"/>
    <property type="evidence" value="ECO:0007669"/>
    <property type="project" value="UniProtKB-SubCell"/>
</dbReference>
<sequence>MVKLTLFLLTLTCGLGSAQDEISLPEWKSDAEYVTQCLNNGQPDTLCNMTVTQHGKVTNLNIGPLSLNSEACLEFWHLSPVLPNLFRLSVYLKDSTGLHKVWSKTAQSSNGANTWTQVFVPLSNARPGTQVVFKTIRPMSQGQHVIVKRIGIRKGLCGAQCEASSQLWLEKSTHCLCSEGQLSCSPARSSGICTVHSHTDCSTFDGALFRFMAPCSYTLAKTCSMTLDSPRFSVEVANRQSDNSSLPSVEQVIVNINNFRMSFLKKQTHRVVVNGVWRKLPLTVASGTVKVSSNPAAVVLKSSFGLYVSFDYTGALHVSLPSSYSDKVCGLCGNYNHNKWDDFQGPDDTEARNTTDLVDSWQTGGNASACEAILVPHYCDPLEETEYASEAYCGALSSHTGPFAACQEVLGAESYFRSCVYGMCASHGDPAVLCDTLQVYANLCKKAGINLPEWRNSSFCSLQCGENSHYNSCAEGCPKVCSPLDQVLSCGSCEERCECDPGFKLSGGKCVQAEDCGCWHNGQHYEKGATFMEGECDQHCLCVGSNNIQCRSSHCSANEVCSVQNGVKGCFAFIPATCNVYGDPHYVTFDGFAYDFNGGCSYVLTTTCGGQSSVNFTVIGHNMHPPHNNFSNSKLEAVTLKVEDLQITINQSGQCIGTYGQIRAYVDSGYTVLETTFGLRMMMDRQNRLFLQVNEHYKYELCGLCGTYSGRQEDDLVMPGGQNATSVFQFGDSWRIQDGNWCVSHPNEPRECNSDELEQAYNHCYSLLGEGFSLCHETIHPEIYITSCVRDYCAEKGNLITLCESLKSYAAACAVAGVELGQWQDGTICAILQSTVNPMTTTTAVPAPDQTLCPLNCDFESDLCGWEQLIQDSFDWTRYSGPTPSTQTGPKNDHTSGVGFYLYIEGNSVYHGDSARLLSSLCQYGQPMCLQFWYHMHGSATAMALNIYLLQGNRATKIWSKQNNQGSEWTLGQVDITASGPYQIIVEGIRGSTVESDVAIDDISIHFGSCSDSFPGLASGTKPPQTTTQVIPAQVCNLGCNFDQSLCNWDQMVTDAFDWTWHSGSTQTLMTGPSADHTGGGHYLYIEASSVTYGDTARLISSECSNSGSQCLQFWYHMYGSADTMGLHVYVVEGRNARLVWRQRNDQGNMWHLAQVDLTTTGPFQIIFEGRRGSNDQSDVALDDVSLYFGPCSDMNKPPTSGPEPTRTTTTSQSPTDSLESQTTEHSEPQSTTSGQELPTTQEQTAATEESQPPTTDQTVEMTTERKTTTEGPKSTPEDFETTPELPTSTSLTAEPTEPTEEPLLPTVDFTEQTTSINDQTAAETTTALADQSTAGSILTTANQEQQTPSEESQPTTQAELETVQTEAATHLPLEPTEPTEEPLLPTMDFTGQTTSINDQTAAEATNLPPTVAADQTTAGSILTTANQEQPTPSEESQPTTQAELETVQTEAATHLPLEPTEPTEEPLLPTMDFTGQTTSINDQTAAEATNLPTTVAAGQSTAGSILTTANQEQPTPSEESQPTTQADFETVPTGPTDKLTTADAPPPTIDFTSQSPSETTHAHTSVVVHPSTTNSMQTTAVSPEGPQATTPEDFKTTPIQEATTDNSEESTRPTQGLTTANPESLFTSDRPQQTTAGSNEGSTIPSAQLTTEARPDTGTTERPQPTTSAPVTTAQVLTTAAGTSEPPMTSAPPHPPTVPPITSSQTTTTASPPSPTNTATTLPPETPSPTPTCPANSHYSECVSACAPTCRHLHGPPSCSETDCVAGCVCDEGYVLKWRTCVPIQECGCVDLGGKIYDFDQVWYSSHCSEKCKCEKHRGVGRIECEEQEECGKKAVCLQNNDGDYYCSRTDFSDCNINGDPEYRTFDHMKHDFEGEHSYVLVQTINLPNNLQSVYIEGINEGSEDEDDSSEEKSSRQVRDDDDDEDDDSDEDSDEDSEENKEGVLRALKIRVYNHTVVFKPHRRIIVDGRRVDTPLSPSPGVKIREHSSRIYLQTDFGLSVEFNGHSKAEIILPPCV</sequence>
<feature type="compositionally biased region" description="Polar residues" evidence="9">
    <location>
        <begin position="1310"/>
        <end position="1343"/>
    </location>
</feature>
<dbReference type="Proteomes" id="UP001460270">
    <property type="component" value="Unassembled WGS sequence"/>
</dbReference>
<dbReference type="EMBL" id="JBBPFD010000001">
    <property type="protein sequence ID" value="KAK7945679.1"/>
    <property type="molecule type" value="Genomic_DNA"/>
</dbReference>
<name>A0AAW0QH40_9GOBI</name>
<dbReference type="CDD" id="cd19941">
    <property type="entry name" value="TIL"/>
    <property type="match status" value="2"/>
</dbReference>
<evidence type="ECO:0000256" key="2">
    <source>
        <dbReference type="ARBA" id="ARBA00022475"/>
    </source>
</evidence>
<feature type="chain" id="PRO_5043396209" description="Zonadhesin" evidence="10">
    <location>
        <begin position="19"/>
        <end position="2018"/>
    </location>
</feature>
<feature type="domain" description="VWFD" evidence="12">
    <location>
        <begin position="1854"/>
        <end position="2018"/>
    </location>
</feature>
<evidence type="ECO:0000256" key="9">
    <source>
        <dbReference type="SAM" id="MobiDB-lite"/>
    </source>
</evidence>
<protein>
    <recommendedName>
        <fullName evidence="8">Zonadhesin</fullName>
    </recommendedName>
</protein>
<feature type="compositionally biased region" description="Low complexity" evidence="9">
    <location>
        <begin position="1701"/>
        <end position="1724"/>
    </location>
</feature>
<dbReference type="PROSITE" id="PS51233">
    <property type="entry name" value="VWFD"/>
    <property type="match status" value="3"/>
</dbReference>
<dbReference type="SUPFAM" id="SSF57567">
    <property type="entry name" value="Serine protease inhibitors"/>
    <property type="match status" value="2"/>
</dbReference>
<feature type="domain" description="MAM" evidence="11">
    <location>
        <begin position="1038"/>
        <end position="1194"/>
    </location>
</feature>
<feature type="domain" description="VWFD" evidence="12">
    <location>
        <begin position="576"/>
        <end position="743"/>
    </location>
</feature>
<comment type="subcellular location">
    <subcellularLocation>
        <location evidence="1">Cell membrane</location>
        <topology evidence="1">Single-pass type I membrane protein</topology>
    </subcellularLocation>
</comment>
<evidence type="ECO:0000259" key="11">
    <source>
        <dbReference type="PROSITE" id="PS50060"/>
    </source>
</evidence>
<feature type="compositionally biased region" description="Low complexity" evidence="9">
    <location>
        <begin position="1456"/>
        <end position="1471"/>
    </location>
</feature>
<feature type="signal peptide" evidence="10">
    <location>
        <begin position="1"/>
        <end position="18"/>
    </location>
</feature>
<feature type="compositionally biased region" description="Acidic residues" evidence="9">
    <location>
        <begin position="1921"/>
        <end position="1940"/>
    </location>
</feature>
<dbReference type="InterPro" id="IPR036084">
    <property type="entry name" value="Ser_inhib-like_sf"/>
</dbReference>
<dbReference type="InterPro" id="IPR013320">
    <property type="entry name" value="ConA-like_dom_sf"/>
</dbReference>
<dbReference type="PROSITE" id="PS50060">
    <property type="entry name" value="MAM_2"/>
    <property type="match status" value="3"/>
</dbReference>
<comment type="subunit">
    <text evidence="7">Probably forms covalent oligomers.</text>
</comment>
<feature type="region of interest" description="Disordered" evidence="9">
    <location>
        <begin position="1902"/>
        <end position="1943"/>
    </location>
</feature>
<dbReference type="InterPro" id="IPR050780">
    <property type="entry name" value="Mucin_vWF_Thrombospondin_sf"/>
</dbReference>
<keyword evidence="2" id="KW-0472">Membrane</keyword>
<feature type="compositionally biased region" description="Polar residues" evidence="9">
    <location>
        <begin position="1503"/>
        <end position="1528"/>
    </location>
</feature>
<dbReference type="InterPro" id="IPR025615">
    <property type="entry name" value="TILa_dom"/>
</dbReference>
<dbReference type="FunFam" id="2.10.25.10:FF:000055">
    <property type="entry name" value="alpha-tectorin isoform X1"/>
    <property type="match status" value="1"/>
</dbReference>
<evidence type="ECO:0000256" key="7">
    <source>
        <dbReference type="ARBA" id="ARBA00065625"/>
    </source>
</evidence>
<dbReference type="Pfam" id="PF01826">
    <property type="entry name" value="TIL"/>
    <property type="match status" value="2"/>
</dbReference>
<keyword evidence="10" id="KW-0732">Signal</keyword>
<keyword evidence="14" id="KW-1185">Reference proteome</keyword>
<feature type="domain" description="MAM" evidence="11">
    <location>
        <begin position="64"/>
        <end position="159"/>
    </location>
</feature>
<feature type="region of interest" description="Disordered" evidence="9">
    <location>
        <begin position="1192"/>
        <end position="1393"/>
    </location>
</feature>
<feature type="domain" description="MAM" evidence="11">
    <location>
        <begin position="855"/>
        <end position="1012"/>
    </location>
</feature>
<evidence type="ECO:0000256" key="6">
    <source>
        <dbReference type="ARBA" id="ARBA00057483"/>
    </source>
</evidence>
<feature type="compositionally biased region" description="Polar residues" evidence="9">
    <location>
        <begin position="1613"/>
        <end position="1683"/>
    </location>
</feature>
<feature type="region of interest" description="Disordered" evidence="9">
    <location>
        <begin position="1503"/>
        <end position="1733"/>
    </location>
</feature>
<dbReference type="SMART" id="SM00832">
    <property type="entry name" value="C8"/>
    <property type="match status" value="2"/>
</dbReference>
<evidence type="ECO:0000313" key="13">
    <source>
        <dbReference type="EMBL" id="KAK7945679.1"/>
    </source>
</evidence>
<dbReference type="FunFam" id="2.60.120.200:FF:000128">
    <property type="entry name" value="enteropeptidase isoform X2"/>
    <property type="match status" value="1"/>
</dbReference>